<accession>A0AAQ3W5S6</accession>
<dbReference type="Proteomes" id="UP000194948">
    <property type="component" value="Chromosome"/>
</dbReference>
<gene>
    <name evidence="1" type="ORF">A5821_000264</name>
</gene>
<dbReference type="EMBL" id="CP147244">
    <property type="protein sequence ID" value="WYJ99187.1"/>
    <property type="molecule type" value="Genomic_DNA"/>
</dbReference>
<evidence type="ECO:0000313" key="1">
    <source>
        <dbReference type="EMBL" id="WYJ99187.1"/>
    </source>
</evidence>
<dbReference type="RefSeq" id="WP_086312657.1">
    <property type="nucleotide sequence ID" value="NZ_CP147244.1"/>
</dbReference>
<evidence type="ECO:0000313" key="2">
    <source>
        <dbReference type="Proteomes" id="UP000194948"/>
    </source>
</evidence>
<organism evidence="1 2">
    <name type="scientific">Candidatus Enterococcus palustris</name>
    <dbReference type="NCBI Taxonomy" id="1834189"/>
    <lineage>
        <taxon>Bacteria</taxon>
        <taxon>Bacillati</taxon>
        <taxon>Bacillota</taxon>
        <taxon>Bacilli</taxon>
        <taxon>Lactobacillales</taxon>
        <taxon>Enterococcaceae</taxon>
        <taxon>Enterococcus</taxon>
    </lineage>
</organism>
<protein>
    <submittedName>
        <fullName evidence="1">Uncharacterized protein</fullName>
    </submittedName>
</protein>
<keyword evidence="2" id="KW-1185">Reference proteome</keyword>
<dbReference type="AlphaFoldDB" id="A0AAQ3W5S6"/>
<sequence>MEKWIDRFSGLIPHCGHDYLVSIKSGDMDGLILELEYRKDEKEKVVIDFSSTKVMRVADEGMYLTGIFKDEEIGKYKEDEFTSVIYEIEDGEFGNLIKDTSSGLYDYFNMKHYIIITLNFVIEVINGSDPEITILNKQ</sequence>
<reference evidence="1 2" key="2">
    <citation type="submission" date="2024-03" db="EMBL/GenBank/DDBJ databases">
        <title>The Genome Sequence of Enterococcus sp. DIV0205d.</title>
        <authorList>
            <consortium name="The Broad Institute Genomics Platform"/>
            <consortium name="The Broad Institute Microbial Omics Core"/>
            <consortium name="The Broad Institute Genomic Center for Infectious Diseases"/>
            <person name="Earl A."/>
            <person name="Manson A."/>
            <person name="Gilmore M."/>
            <person name="Schwartman J."/>
            <person name="Shea T."/>
            <person name="Abouelleil A."/>
            <person name="Cao P."/>
            <person name="Chapman S."/>
            <person name="Cusick C."/>
            <person name="Young S."/>
            <person name="Neafsey D."/>
            <person name="Nusbaum C."/>
            <person name="Birren B."/>
        </authorList>
    </citation>
    <scope>NUCLEOTIDE SEQUENCE [LARGE SCALE GENOMIC DNA]</scope>
    <source>
        <strain evidence="1 2">7F3_DIV0205</strain>
    </source>
</reference>
<name>A0AAQ3W5S6_9ENTE</name>
<proteinExistence type="predicted"/>
<reference evidence="2" key="1">
    <citation type="submission" date="2017-05" db="EMBL/GenBank/DDBJ databases">
        <title>The Genome Sequence of EEnterococcus faecalis 9F2_4866.</title>
        <authorList>
            <consortium name="The Broad Institute Genomics Platform"/>
            <consortium name="The Broad Institute Genomic Center for Infectious Diseases"/>
            <person name="Earl A."/>
            <person name="Manson A."/>
            <person name="Schwartman J."/>
            <person name="Gilmore M."/>
            <person name="Abouelleil A."/>
            <person name="Cao P."/>
            <person name="Chapman S."/>
            <person name="Cusick C."/>
            <person name="Shea T."/>
            <person name="Young S."/>
            <person name="Neafsey D."/>
            <person name="Nusbaum C."/>
            <person name="Birren B."/>
        </authorList>
    </citation>
    <scope>NUCLEOTIDE SEQUENCE [LARGE SCALE GENOMIC DNA]</scope>
    <source>
        <strain evidence="2">7F3_DIV0205</strain>
    </source>
</reference>